<dbReference type="GO" id="GO:0005524">
    <property type="term" value="F:ATP binding"/>
    <property type="evidence" value="ECO:0007669"/>
    <property type="project" value="UniProtKB-KW"/>
</dbReference>
<dbReference type="EMBL" id="QWKH01000028">
    <property type="protein sequence ID" value="NBI34445.1"/>
    <property type="molecule type" value="Genomic_DNA"/>
</dbReference>
<reference evidence="5" key="1">
    <citation type="submission" date="2018-08" db="EMBL/GenBank/DDBJ databases">
        <title>Murine metabolic-syndrome-specific gut microbial biobank.</title>
        <authorList>
            <person name="Liu C."/>
        </authorList>
    </citation>
    <scope>NUCLEOTIDE SEQUENCE [LARGE SCALE GENOMIC DNA]</scope>
    <source>
        <strain evidence="5">Z82</strain>
    </source>
</reference>
<dbReference type="Gene3D" id="3.40.50.300">
    <property type="entry name" value="P-loop containing nucleotide triphosphate hydrolases"/>
    <property type="match status" value="1"/>
</dbReference>
<dbReference type="SUPFAM" id="SSF52540">
    <property type="entry name" value="P-loop containing nucleoside triphosphate hydrolases"/>
    <property type="match status" value="1"/>
</dbReference>
<evidence type="ECO:0000256" key="2">
    <source>
        <dbReference type="ARBA" id="ARBA00022840"/>
    </source>
</evidence>
<evidence type="ECO:0000256" key="1">
    <source>
        <dbReference type="ARBA" id="ARBA00022741"/>
    </source>
</evidence>
<feature type="region of interest" description="Disordered" evidence="3">
    <location>
        <begin position="215"/>
        <end position="239"/>
    </location>
</feature>
<evidence type="ECO:0000259" key="4">
    <source>
        <dbReference type="Pfam" id="PF06414"/>
    </source>
</evidence>
<keyword evidence="1" id="KW-0547">Nucleotide-binding</keyword>
<dbReference type="InterPro" id="IPR027417">
    <property type="entry name" value="P-loop_NTPase"/>
</dbReference>
<keyword evidence="2" id="KW-0067">ATP-binding</keyword>
<accession>A0A7C9N8R0</accession>
<name>A0A7C9N8R0_9BACT</name>
<evidence type="ECO:0000256" key="3">
    <source>
        <dbReference type="SAM" id="MobiDB-lite"/>
    </source>
</evidence>
<comment type="caution">
    <text evidence="5">The sequence shown here is derived from an EMBL/GenBank/DDBJ whole genome shotgun (WGS) entry which is preliminary data.</text>
</comment>
<dbReference type="InterPro" id="IPR010488">
    <property type="entry name" value="Zeta_toxin_domain"/>
</dbReference>
<dbReference type="GO" id="GO:0016301">
    <property type="term" value="F:kinase activity"/>
    <property type="evidence" value="ECO:0007669"/>
    <property type="project" value="InterPro"/>
</dbReference>
<evidence type="ECO:0000313" key="5">
    <source>
        <dbReference type="EMBL" id="NBI34445.1"/>
    </source>
</evidence>
<feature type="domain" description="Zeta toxin" evidence="4">
    <location>
        <begin position="30"/>
        <end position="216"/>
    </location>
</feature>
<protein>
    <submittedName>
        <fullName evidence="5">ArsR family transcriptional regulator</fullName>
    </submittedName>
</protein>
<gene>
    <name evidence="5" type="ORF">D1639_05245</name>
</gene>
<sequence>MNTDGSFTPLELEQERATIIRRLLTPTSLRRPDRPQAILLGGQSGAGKTTLHRVCEKRLGNNTIVINGDEYRSKHPRFEALKEAYGDDWVSYTAAWSGKLVEGLIDTFSRMGYNLVIEGTLRTSAVPLKTADLLRSRGYDVSLALMAVKPEISLISCQIRYEQMRVAGTTPRATDPAHHARIVQDIASNLDELEHSGSFTGIRLYSRAGTCLWASEGGDDQSTPTRKKRSTKAPESASEALRSILFGPWTEEERFHYDHLQQQLETLKGTQSQP</sequence>
<organism evidence="5">
    <name type="scientific">Muribaculaceae bacterium Z82</name>
    <dbReference type="NCBI Taxonomy" id="2304548"/>
    <lineage>
        <taxon>Bacteria</taxon>
        <taxon>Pseudomonadati</taxon>
        <taxon>Bacteroidota</taxon>
        <taxon>Bacteroidia</taxon>
        <taxon>Bacteroidales</taxon>
        <taxon>Muribaculaceae</taxon>
    </lineage>
</organism>
<dbReference type="AlphaFoldDB" id="A0A7C9N8R0"/>
<proteinExistence type="predicted"/>
<dbReference type="Pfam" id="PF06414">
    <property type="entry name" value="Zeta_toxin"/>
    <property type="match status" value="1"/>
</dbReference>